<dbReference type="Pfam" id="PF17107">
    <property type="entry name" value="SesA"/>
    <property type="match status" value="1"/>
</dbReference>
<evidence type="ECO:0000313" key="2">
    <source>
        <dbReference type="EMBL" id="RBR19545.1"/>
    </source>
</evidence>
<evidence type="ECO:0000259" key="1">
    <source>
        <dbReference type="Pfam" id="PF17107"/>
    </source>
</evidence>
<keyword evidence="3" id="KW-1185">Reference proteome</keyword>
<evidence type="ECO:0000313" key="3">
    <source>
        <dbReference type="Proteomes" id="UP000253153"/>
    </source>
</evidence>
<dbReference type="Proteomes" id="UP000253153">
    <property type="component" value="Unassembled WGS sequence"/>
</dbReference>
<proteinExistence type="predicted"/>
<gene>
    <name evidence="2" type="ORF">FIESC28_05540</name>
</gene>
<feature type="domain" description="NACHT-NTPase and P-loop NTPases N-terminal" evidence="1">
    <location>
        <begin position="10"/>
        <end position="130"/>
    </location>
</feature>
<dbReference type="GeneID" id="41994981"/>
<sequence length="202" mass="21737">MSGAEVLGIVSGAITLIEASIKLYKTAKDSSGLPPHLRDAATRLPLIQSSLQTAAERIQQDRQPESYAALEAVLQACSDRAAQLYQIFEAMVPRTGATRTQRYVRAVRSFPQVDRANALVEEILADLQVLTLDHVVKSGARSDSTSIGMRRDVQGEAVVTLHNAGIGKQYVHTGQGDQNIANGKATQLNGSFNGGTFNFTQL</sequence>
<dbReference type="EMBL" id="QKXC01000113">
    <property type="protein sequence ID" value="RBR19545.1"/>
    <property type="molecule type" value="Genomic_DNA"/>
</dbReference>
<dbReference type="OrthoDB" id="674604at2759"/>
<dbReference type="RefSeq" id="XP_031016237.1">
    <property type="nucleotide sequence ID" value="XM_031159685.1"/>
</dbReference>
<name>A0A366RT51_9HYPO</name>
<dbReference type="AlphaFoldDB" id="A0A366RT51"/>
<accession>A0A366RT51</accession>
<reference evidence="2 3" key="1">
    <citation type="submission" date="2018-06" db="EMBL/GenBank/DDBJ databases">
        <title>Fusarium incarnatum-equiseti species complex species 28.</title>
        <authorList>
            <person name="Gardiner D.M."/>
        </authorList>
    </citation>
    <scope>NUCLEOTIDE SEQUENCE [LARGE SCALE GENOMIC DNA]</scope>
    <source>
        <strain evidence="2 3">FIESC_28</strain>
    </source>
</reference>
<protein>
    <recommendedName>
        <fullName evidence="1">NACHT-NTPase and P-loop NTPases N-terminal domain-containing protein</fullName>
    </recommendedName>
</protein>
<comment type="caution">
    <text evidence="2">The sequence shown here is derived from an EMBL/GenBank/DDBJ whole genome shotgun (WGS) entry which is preliminary data.</text>
</comment>
<organism evidence="2 3">
    <name type="scientific">Fusarium coffeatum</name>
    <dbReference type="NCBI Taxonomy" id="231269"/>
    <lineage>
        <taxon>Eukaryota</taxon>
        <taxon>Fungi</taxon>
        <taxon>Dikarya</taxon>
        <taxon>Ascomycota</taxon>
        <taxon>Pezizomycotina</taxon>
        <taxon>Sordariomycetes</taxon>
        <taxon>Hypocreomycetidae</taxon>
        <taxon>Hypocreales</taxon>
        <taxon>Nectriaceae</taxon>
        <taxon>Fusarium</taxon>
        <taxon>Fusarium incarnatum-equiseti species complex</taxon>
    </lineage>
</organism>
<dbReference type="InterPro" id="IPR031352">
    <property type="entry name" value="SesA"/>
</dbReference>